<reference evidence="2" key="1">
    <citation type="submission" date="2016-10" db="EMBL/GenBank/DDBJ databases">
        <authorList>
            <person name="Varghese N."/>
            <person name="Submissions S."/>
        </authorList>
    </citation>
    <scope>NUCLEOTIDE SEQUENCE [LARGE SCALE GENOMIC DNA]</scope>
    <source>
        <strain evidence="2">DSM 3695</strain>
    </source>
</reference>
<dbReference type="EMBL" id="FOJG01000002">
    <property type="protein sequence ID" value="SEW55504.1"/>
    <property type="molecule type" value="Genomic_DNA"/>
</dbReference>
<keyword evidence="2" id="KW-1185">Reference proteome</keyword>
<organism evidence="1 2">
    <name type="scientific">Chitinophaga arvensicola</name>
    <dbReference type="NCBI Taxonomy" id="29529"/>
    <lineage>
        <taxon>Bacteria</taxon>
        <taxon>Pseudomonadati</taxon>
        <taxon>Bacteroidota</taxon>
        <taxon>Chitinophagia</taxon>
        <taxon>Chitinophagales</taxon>
        <taxon>Chitinophagaceae</taxon>
        <taxon>Chitinophaga</taxon>
    </lineage>
</organism>
<proteinExistence type="predicted"/>
<name>A0A1I0SD17_9BACT</name>
<protein>
    <submittedName>
        <fullName evidence="1">Uncharacterized protein</fullName>
    </submittedName>
</protein>
<dbReference type="AlphaFoldDB" id="A0A1I0SD17"/>
<sequence>MKADLFAFISPNLFKNPLKSNWDHQQNQFNLKAPNALPRCITSA</sequence>
<dbReference type="Proteomes" id="UP000199310">
    <property type="component" value="Unassembled WGS sequence"/>
</dbReference>
<accession>A0A1I0SD17</accession>
<evidence type="ECO:0000313" key="1">
    <source>
        <dbReference type="EMBL" id="SEW55504.1"/>
    </source>
</evidence>
<evidence type="ECO:0000313" key="2">
    <source>
        <dbReference type="Proteomes" id="UP000199310"/>
    </source>
</evidence>
<gene>
    <name evidence="1" type="ORF">SAMN04488122_6404</name>
</gene>